<gene>
    <name evidence="4" type="ORF">R3P38DRAFT_2806285</name>
</gene>
<feature type="compositionally biased region" description="Basic and acidic residues" evidence="2">
    <location>
        <begin position="48"/>
        <end position="62"/>
    </location>
</feature>
<comment type="caution">
    <text evidence="4">The sequence shown here is derived from an EMBL/GenBank/DDBJ whole genome shotgun (WGS) entry which is preliminary data.</text>
</comment>
<dbReference type="InterPro" id="IPR007527">
    <property type="entry name" value="Znf_SWIM"/>
</dbReference>
<dbReference type="EMBL" id="JAWWNJ010000135">
    <property type="protein sequence ID" value="KAK6984659.1"/>
    <property type="molecule type" value="Genomic_DNA"/>
</dbReference>
<keyword evidence="1" id="KW-0863">Zinc-finger</keyword>
<feature type="domain" description="SWIM-type" evidence="3">
    <location>
        <begin position="756"/>
        <end position="789"/>
    </location>
</feature>
<protein>
    <submittedName>
        <fullName evidence="4">SWIM-type domain-containing protein</fullName>
    </submittedName>
</protein>
<dbReference type="Proteomes" id="UP001362999">
    <property type="component" value="Unassembled WGS sequence"/>
</dbReference>
<feature type="region of interest" description="Disordered" evidence="2">
    <location>
        <begin position="48"/>
        <end position="74"/>
    </location>
</feature>
<keyword evidence="1" id="KW-0862">Zinc</keyword>
<dbReference type="GO" id="GO:0008270">
    <property type="term" value="F:zinc ion binding"/>
    <property type="evidence" value="ECO:0007669"/>
    <property type="project" value="UniProtKB-KW"/>
</dbReference>
<evidence type="ECO:0000256" key="2">
    <source>
        <dbReference type="SAM" id="MobiDB-lite"/>
    </source>
</evidence>
<dbReference type="PROSITE" id="PS50966">
    <property type="entry name" value="ZF_SWIM"/>
    <property type="match status" value="1"/>
</dbReference>
<evidence type="ECO:0000313" key="4">
    <source>
        <dbReference type="EMBL" id="KAK6984659.1"/>
    </source>
</evidence>
<evidence type="ECO:0000256" key="1">
    <source>
        <dbReference type="PROSITE-ProRule" id="PRU00325"/>
    </source>
</evidence>
<accession>A0AAV9ZKC9</accession>
<evidence type="ECO:0000313" key="5">
    <source>
        <dbReference type="Proteomes" id="UP001362999"/>
    </source>
</evidence>
<name>A0AAV9ZKC9_9AGAR</name>
<proteinExistence type="predicted"/>
<reference evidence="4 5" key="1">
    <citation type="journal article" date="2024" name="J Genomics">
        <title>Draft genome sequencing and assembly of Favolaschia claudopus CIRM-BRFM 2984 isolated from oak limbs.</title>
        <authorList>
            <person name="Navarro D."/>
            <person name="Drula E."/>
            <person name="Chaduli D."/>
            <person name="Cazenave R."/>
            <person name="Ahrendt S."/>
            <person name="Wang J."/>
            <person name="Lipzen A."/>
            <person name="Daum C."/>
            <person name="Barry K."/>
            <person name="Grigoriev I.V."/>
            <person name="Favel A."/>
            <person name="Rosso M.N."/>
            <person name="Martin F."/>
        </authorList>
    </citation>
    <scope>NUCLEOTIDE SEQUENCE [LARGE SCALE GENOMIC DNA]</scope>
    <source>
        <strain evidence="4 5">CIRM-BRFM 2984</strain>
    </source>
</reference>
<organism evidence="4 5">
    <name type="scientific">Favolaschia claudopus</name>
    <dbReference type="NCBI Taxonomy" id="2862362"/>
    <lineage>
        <taxon>Eukaryota</taxon>
        <taxon>Fungi</taxon>
        <taxon>Dikarya</taxon>
        <taxon>Basidiomycota</taxon>
        <taxon>Agaricomycotina</taxon>
        <taxon>Agaricomycetes</taxon>
        <taxon>Agaricomycetidae</taxon>
        <taxon>Agaricales</taxon>
        <taxon>Marasmiineae</taxon>
        <taxon>Mycenaceae</taxon>
        <taxon>Favolaschia</taxon>
    </lineage>
</organism>
<dbReference type="AlphaFoldDB" id="A0AAV9ZKC9"/>
<keyword evidence="5" id="KW-1185">Reference proteome</keyword>
<keyword evidence="1" id="KW-0479">Metal-binding</keyword>
<evidence type="ECO:0000259" key="3">
    <source>
        <dbReference type="PROSITE" id="PS50966"/>
    </source>
</evidence>
<feature type="region of interest" description="Disordered" evidence="2">
    <location>
        <begin position="509"/>
        <end position="533"/>
    </location>
</feature>
<sequence length="842" mass="96215">MARNTQRCSKCHNWKEATAEFWKGTFGEDGFKLTANCRQCLDAASSQKRDARAKKNPEKENDQGAPDNTNTRRADDVSDFIGLPAMDLDAFLDALANADEISLFLALVDISALEKESVRDATDAIARSIWEKTGYRFSDYNYSYHSVHPLKNSSTSRYEYHCLQISTRQHKSKKALDVKTRDKGAMRTFDCQGWITIYASPDDDEYFVRIRHQDCHEKYACIDVPEDVRNYIEANPNLRAYQLWKEILKTHPFPAFTQKAVYNLWSKQHQSQWRRNDDELESAKILLAEFSKDPRYQVESITLPPDSGGCIALAFALPLLIRKWAGTIREAALDSTFNTTKAGYECFALLGEVFGSGLPVGFLFIKTSNPDPNQKEVFIRAFIRRLLDEWNLQIIQSLSDKDITEINALLAELPDDIKHQICFWHSLRIVKGRLAVLARRPAPYNVEEAFAEFDWIDREFLPLAQLDPELQTPDRLQVAQSFLPTVKLRFQGQAAESSAPTRPKIVINLGRQSGTTAPAPRTTEEDVSDVSSDSDAALEQFLESLDDDDEDYSEDPTAIDRIDGPASLFEAGENLVSVFASGTAYVFCPAPHRAQILRIFIRHFCEHPLLPDRTGNLRSSKQIRAAAVFEMYTFCKQRGLREVWAYMWTAWYCPGKYKIMARASQPDFIGRWRTTMSVENFWRNLKHGTLHHLLHPRLDQLVCLIATEIVPAFEAKMQIFDPNYRPGRAKALTLFQRQFKKGWTTLESRALGDRKYQTDVSRWSCSCGQQKYSALLLCKHLVQAVNSPDPAFFREVVRRRTIPFYHHPLLKAKDGSVIASIEDSGTARCKAQESRHPWSRSL</sequence>